<proteinExistence type="predicted"/>
<protein>
    <recommendedName>
        <fullName evidence="4">F-box domain-containing protein</fullName>
    </recommendedName>
</protein>
<dbReference type="EMBL" id="VXIS01000024">
    <property type="protein sequence ID" value="KAA8912413.1"/>
    <property type="molecule type" value="Genomic_DNA"/>
</dbReference>
<evidence type="ECO:0008006" key="4">
    <source>
        <dbReference type="Google" id="ProtNLM"/>
    </source>
</evidence>
<dbReference type="InterPro" id="IPR036047">
    <property type="entry name" value="F-box-like_dom_sf"/>
</dbReference>
<comment type="caution">
    <text evidence="2">The sequence shown here is derived from an EMBL/GenBank/DDBJ whole genome shotgun (WGS) entry which is preliminary data.</text>
</comment>
<evidence type="ECO:0000256" key="1">
    <source>
        <dbReference type="SAM" id="MobiDB-lite"/>
    </source>
</evidence>
<feature type="compositionally biased region" description="Polar residues" evidence="1">
    <location>
        <begin position="9"/>
        <end position="23"/>
    </location>
</feature>
<dbReference type="Proteomes" id="UP000326924">
    <property type="component" value="Unassembled WGS sequence"/>
</dbReference>
<sequence length="919" mass="103455">MPDFHSPAASAQMQGDTSSTQLEPSAYDSDDMESLFHTATAPNDWSPRTQAVDGIAGVVQPINGPDGWLESIKAIWSGLQRQQNELLELQRHQLELLHQQASTINDNQKKQLELLQSSLTHFAQLVANGHHQDAAVSAVASPVVDFGQSVLHLPHSIGQDLEGSEHLGHYNEVPGCFAPFGVPEHALTPRSAVSLAPRLIPNSRKRQRLSCSNSPDLHQAIDTQLEMLLRTHSTSVNSSANHPESYQTVAPYNTPDTLTISPTVHGENVAGNNIQLALQNKGVLSAKEEDARRCHELIAQESKTLLDWQPRETLEAAVRWFFIHSSLSETHKGELWMYASERKASSLNVDPEAVYRKQYSLYCEAYNRVGRQINSLIDTMPRRALESSILRFLTHESIPELVKANIRGYFVRNMRLPLENLVRELDLSPIWATQNSETPIAFAYGSMGTFNVTPNCLAIILGYLPLLDVLRLLLSTCRTLRGLFNCQEVWAKVCVENKKSLFTTNGFLAFLRRLPESSIRILTLDLSIMEHHNTMSVLDTLNRKKHWRINSLHVVGRKVTAGILNQIVRRLWSDNIRILSIHDTLGGRMDVKDAIQKIYTFLPRLEKFRVEGVADYNTVKLISNLGTKLDSEQRIVGVNTLTHLSFVGVKSMIDWAVVAEFGLWFPALEELYIHNIVGGSKWLGLFAIHEPVHSGEQANPDSQDTELKSYLIRYRDALPGEIRIRHMPRLRSLVIELFGEDKAMAKKQETLHMAHFWSLIECCRGTLERLELGRTDERFFDTKRSRRSDAVTDLLKFVPQAHQGIPPPPIILPKLEYLFLSCWNIQWHCFVGSKTPAAGSAAQQIVQFPAHLQIPRIRNVAFFHCDGLPGAISKKKAPTPVTSTWLRELREHYPNVQGRDEGTASMETIFADNLGAGSW</sequence>
<dbReference type="OrthoDB" id="5429853at2759"/>
<gene>
    <name evidence="2" type="ORF">FN846DRAFT_903556</name>
</gene>
<name>A0A5J5F746_9PEZI</name>
<dbReference type="InParanoid" id="A0A5J5F746"/>
<reference evidence="2 3" key="1">
    <citation type="submission" date="2019-09" db="EMBL/GenBank/DDBJ databases">
        <title>Draft genome of the ectomycorrhizal ascomycete Sphaerosporella brunnea.</title>
        <authorList>
            <consortium name="DOE Joint Genome Institute"/>
            <person name="Benucci G.M."/>
            <person name="Marozzi G."/>
            <person name="Antonielli L."/>
            <person name="Sanchez S."/>
            <person name="Marco P."/>
            <person name="Wang X."/>
            <person name="Falini L.B."/>
            <person name="Barry K."/>
            <person name="Haridas S."/>
            <person name="Lipzen A."/>
            <person name="Labutti K."/>
            <person name="Grigoriev I.V."/>
            <person name="Murat C."/>
            <person name="Martin F."/>
            <person name="Albertini E."/>
            <person name="Donnini D."/>
            <person name="Bonito G."/>
        </authorList>
    </citation>
    <scope>NUCLEOTIDE SEQUENCE [LARGE SCALE GENOMIC DNA]</scope>
    <source>
        <strain evidence="2 3">Sb_GMNB300</strain>
    </source>
</reference>
<dbReference type="SUPFAM" id="SSF81383">
    <property type="entry name" value="F-box domain"/>
    <property type="match status" value="1"/>
</dbReference>
<accession>A0A5J5F746</accession>
<evidence type="ECO:0000313" key="2">
    <source>
        <dbReference type="EMBL" id="KAA8912413.1"/>
    </source>
</evidence>
<evidence type="ECO:0000313" key="3">
    <source>
        <dbReference type="Proteomes" id="UP000326924"/>
    </source>
</evidence>
<dbReference type="AlphaFoldDB" id="A0A5J5F746"/>
<organism evidence="2 3">
    <name type="scientific">Sphaerosporella brunnea</name>
    <dbReference type="NCBI Taxonomy" id="1250544"/>
    <lineage>
        <taxon>Eukaryota</taxon>
        <taxon>Fungi</taxon>
        <taxon>Dikarya</taxon>
        <taxon>Ascomycota</taxon>
        <taxon>Pezizomycotina</taxon>
        <taxon>Pezizomycetes</taxon>
        <taxon>Pezizales</taxon>
        <taxon>Pyronemataceae</taxon>
        <taxon>Sphaerosporella</taxon>
    </lineage>
</organism>
<keyword evidence="3" id="KW-1185">Reference proteome</keyword>
<feature type="region of interest" description="Disordered" evidence="1">
    <location>
        <begin position="1"/>
        <end position="27"/>
    </location>
</feature>